<gene>
    <name evidence="2" type="ORF">FHS23_003334</name>
</gene>
<dbReference type="Proteomes" id="UP000550714">
    <property type="component" value="Unassembled WGS sequence"/>
</dbReference>
<dbReference type="RefSeq" id="WP_183656305.1">
    <property type="nucleotide sequence ID" value="NZ_JACHWU010000004.1"/>
</dbReference>
<proteinExistence type="predicted"/>
<keyword evidence="3" id="KW-1185">Reference proteome</keyword>
<reference evidence="2 3" key="1">
    <citation type="submission" date="2020-08" db="EMBL/GenBank/DDBJ databases">
        <title>Genomic Encyclopedia of Type Strains, Phase III (KMG-III): the genomes of soil and plant-associated and newly described type strains.</title>
        <authorList>
            <person name="Whitman W."/>
        </authorList>
    </citation>
    <scope>NUCLEOTIDE SEQUENCE [LARGE SCALE GENOMIC DNA]</scope>
    <source>
        <strain evidence="2 3">CECT 8577</strain>
    </source>
</reference>
<dbReference type="EMBL" id="JACHWU010000004">
    <property type="protein sequence ID" value="MBB3052300.1"/>
    <property type="molecule type" value="Genomic_DNA"/>
</dbReference>
<organism evidence="2 3">
    <name type="scientific">Prauserella isguenensis</name>
    <dbReference type="NCBI Taxonomy" id="1470180"/>
    <lineage>
        <taxon>Bacteria</taxon>
        <taxon>Bacillati</taxon>
        <taxon>Actinomycetota</taxon>
        <taxon>Actinomycetes</taxon>
        <taxon>Pseudonocardiales</taxon>
        <taxon>Pseudonocardiaceae</taxon>
        <taxon>Prauserella</taxon>
    </lineage>
</organism>
<comment type="caution">
    <text evidence="2">The sequence shown here is derived from an EMBL/GenBank/DDBJ whole genome shotgun (WGS) entry which is preliminary data.</text>
</comment>
<protein>
    <submittedName>
        <fullName evidence="2">Uncharacterized protein</fullName>
    </submittedName>
</protein>
<name>A0A839S5L6_9PSEU</name>
<accession>A0A839S5L6</accession>
<dbReference type="AlphaFoldDB" id="A0A839S5L6"/>
<feature type="region of interest" description="Disordered" evidence="1">
    <location>
        <begin position="1"/>
        <end position="31"/>
    </location>
</feature>
<evidence type="ECO:0000256" key="1">
    <source>
        <dbReference type="SAM" id="MobiDB-lite"/>
    </source>
</evidence>
<evidence type="ECO:0000313" key="2">
    <source>
        <dbReference type="EMBL" id="MBB3052300.1"/>
    </source>
</evidence>
<evidence type="ECO:0000313" key="3">
    <source>
        <dbReference type="Proteomes" id="UP000550714"/>
    </source>
</evidence>
<sequence length="55" mass="5636">MTSTTSTIAAAGDQHPADRSASAGQAQVVTRSPWRETEVRVAGAADVQAARAGLR</sequence>